<feature type="signal peptide" evidence="1">
    <location>
        <begin position="1"/>
        <end position="19"/>
    </location>
</feature>
<accession>A0AAD8UZ15</accession>
<evidence type="ECO:0000313" key="3">
    <source>
        <dbReference type="Proteomes" id="UP001230504"/>
    </source>
</evidence>
<feature type="chain" id="PRO_5042019567" evidence="1">
    <location>
        <begin position="20"/>
        <end position="421"/>
    </location>
</feature>
<protein>
    <submittedName>
        <fullName evidence="2">Uncharacterized protein</fullName>
    </submittedName>
</protein>
<dbReference type="GeneID" id="85443557"/>
<dbReference type="RefSeq" id="XP_060407598.1">
    <property type="nucleotide sequence ID" value="XM_060559317.1"/>
</dbReference>
<keyword evidence="3" id="KW-1185">Reference proteome</keyword>
<evidence type="ECO:0000256" key="1">
    <source>
        <dbReference type="SAM" id="SignalP"/>
    </source>
</evidence>
<sequence>MFSLRSIFLTVLQLHLAQASKPQIGFELESFDMSLFNFRCSEDDYYSMKGHQVAGQRGNNWFLGVDDTPAKTWRLNPEYDIRCDLGDLESLKGITQEVKQSMRFLGYAKQVWVQNNQGKKDVCNPWKPRQLFSALSKSPDKAIWNLQATAPLMLEGIQDLLTTAVKKERNPLVGVSSRANLVYIQKSWIDSNQFLKEATGGSYWATQDMLGFLSVVSSTMRAATELSAPFYQPGRKFLYSLGPKGLIWIMPRHYWTSVFSLVRDKMPKDVKLWDILEHLACYRNTVDGQLQLDERFCDDTGDKRKPQPNGNLQKLAWSLKGGKDPLTVKEWIDSIQSTSTNGHDLPDALSEWDEKHFDGQIGGFSRLGKPFETALGSKRKIALWEFRGLGDITQSQISQHLEAIQVQVVKFHKRYSKSLPS</sequence>
<keyword evidence="1" id="KW-0732">Signal</keyword>
<dbReference type="EMBL" id="JAHLJV010000139">
    <property type="protein sequence ID" value="KAK1566436.1"/>
    <property type="molecule type" value="Genomic_DNA"/>
</dbReference>
<proteinExistence type="predicted"/>
<name>A0AAD8UZ15_9PEZI</name>
<organism evidence="2 3">
    <name type="scientific">Colletotrichum navitas</name>
    <dbReference type="NCBI Taxonomy" id="681940"/>
    <lineage>
        <taxon>Eukaryota</taxon>
        <taxon>Fungi</taxon>
        <taxon>Dikarya</taxon>
        <taxon>Ascomycota</taxon>
        <taxon>Pezizomycotina</taxon>
        <taxon>Sordariomycetes</taxon>
        <taxon>Hypocreomycetidae</taxon>
        <taxon>Glomerellales</taxon>
        <taxon>Glomerellaceae</taxon>
        <taxon>Colletotrichum</taxon>
        <taxon>Colletotrichum graminicola species complex</taxon>
    </lineage>
</organism>
<dbReference type="Proteomes" id="UP001230504">
    <property type="component" value="Unassembled WGS sequence"/>
</dbReference>
<reference evidence="2" key="1">
    <citation type="submission" date="2021-06" db="EMBL/GenBank/DDBJ databases">
        <title>Comparative genomics, transcriptomics and evolutionary studies reveal genomic signatures of adaptation to plant cell wall in hemibiotrophic fungi.</title>
        <authorList>
            <consortium name="DOE Joint Genome Institute"/>
            <person name="Baroncelli R."/>
            <person name="Diaz J.F."/>
            <person name="Benocci T."/>
            <person name="Peng M."/>
            <person name="Battaglia E."/>
            <person name="Haridas S."/>
            <person name="Andreopoulos W."/>
            <person name="Labutti K."/>
            <person name="Pangilinan J."/>
            <person name="Floch G.L."/>
            <person name="Makela M.R."/>
            <person name="Henrissat B."/>
            <person name="Grigoriev I.V."/>
            <person name="Crouch J.A."/>
            <person name="De Vries R.P."/>
            <person name="Sukno S.A."/>
            <person name="Thon M.R."/>
        </authorList>
    </citation>
    <scope>NUCLEOTIDE SEQUENCE</scope>
    <source>
        <strain evidence="2">CBS 125086</strain>
    </source>
</reference>
<comment type="caution">
    <text evidence="2">The sequence shown here is derived from an EMBL/GenBank/DDBJ whole genome shotgun (WGS) entry which is preliminary data.</text>
</comment>
<evidence type="ECO:0000313" key="2">
    <source>
        <dbReference type="EMBL" id="KAK1566436.1"/>
    </source>
</evidence>
<gene>
    <name evidence="2" type="ORF">LY79DRAFT_572082</name>
</gene>
<dbReference type="AlphaFoldDB" id="A0AAD8UZ15"/>